<dbReference type="InterPro" id="IPR011041">
    <property type="entry name" value="Quinoprot_gluc/sorb_DH_b-prop"/>
</dbReference>
<feature type="domain" description="DUF7133" evidence="3">
    <location>
        <begin position="77"/>
        <end position="216"/>
    </location>
</feature>
<feature type="region of interest" description="Disordered" evidence="1">
    <location>
        <begin position="493"/>
        <end position="516"/>
    </location>
</feature>
<organism evidence="4 5">
    <name type="scientific">Rubripirellula reticaptiva</name>
    <dbReference type="NCBI Taxonomy" id="2528013"/>
    <lineage>
        <taxon>Bacteria</taxon>
        <taxon>Pseudomonadati</taxon>
        <taxon>Planctomycetota</taxon>
        <taxon>Planctomycetia</taxon>
        <taxon>Pirellulales</taxon>
        <taxon>Pirellulaceae</taxon>
        <taxon>Rubripirellula</taxon>
    </lineage>
</organism>
<evidence type="ECO:0000313" key="4">
    <source>
        <dbReference type="EMBL" id="TWU49084.1"/>
    </source>
</evidence>
<dbReference type="PANTHER" id="PTHR33546:SF1">
    <property type="entry name" value="LARGE, MULTIFUNCTIONAL SECRETED PROTEIN"/>
    <property type="match status" value="1"/>
</dbReference>
<proteinExistence type="predicted"/>
<dbReference type="Pfam" id="PF06283">
    <property type="entry name" value="ThuA"/>
    <property type="match status" value="1"/>
</dbReference>
<dbReference type="RefSeq" id="WP_146535406.1">
    <property type="nucleotide sequence ID" value="NZ_SJPX01000004.1"/>
</dbReference>
<dbReference type="SUPFAM" id="SSF50952">
    <property type="entry name" value="Soluble quinoprotein glucose dehydrogenase"/>
    <property type="match status" value="1"/>
</dbReference>
<protein>
    <submittedName>
        <fullName evidence="4">Trehalose utilization</fullName>
    </submittedName>
</protein>
<dbReference type="AlphaFoldDB" id="A0A5C6EKV2"/>
<dbReference type="OrthoDB" id="176168at2"/>
<feature type="compositionally biased region" description="Basic and acidic residues" evidence="1">
    <location>
        <begin position="493"/>
        <end position="502"/>
    </location>
</feature>
<evidence type="ECO:0000313" key="5">
    <source>
        <dbReference type="Proteomes" id="UP000317977"/>
    </source>
</evidence>
<name>A0A5C6EKV2_9BACT</name>
<sequence length="821" mass="91356">MFTILIKTMAAITFACAPQTQPLGEYWGTGEEESAYYELVDVPLPKELAIEAGSFEVMPDKKSLAIATRRGDIFVADGVFDEHPEPKFHKFAEGLDEIFGLAYRDGSFIVTQQAEVSRITDVDGDERADQFDTISDAWGFGNYHEFAFGSKPDADGNVWVALCLTKSYHSDEPFRGWCLKITPEGKVIPICSGIRSPCGVGPNEHGVMFYAESQGPWNGSCSLKVLEPGGFMGHPISFNWYELAPEMGPVPVQPNTPSRLEVERKRVEQLVPYAVVFPYIRMGRSISGFQVDRTGGKFGPFSNQIFIGDFSLGVVMRATTEKVNGVWQGACYPFREGFDTGLLAVQFTPDGSLIAGGTNRGWPVRGPKAYAIQRLDWTGLMPFEIKEIKAKPQGFEMAFTKPVDRDIAAQPQTYQLKTFTHMYRQAYGSPEVDQTEPKVSAVSVAEDAMSVVIEVDGLVQGHVHDFFLPDMRSSDDDKLLHANAYYTLNEIPKTDSEQKLPSEDSGQSKPWLHFKGGDGPGKGKHVVLIAAEQEYRSEQSMPMLAKVLAKRHGFDCTVLFSVNENGEVDPTLPAPFKDKEKRHSIPGLEKLSDADCLIWMSRFMHLPDDQMKHFHDYFDSGKPIIALRTANHGFQLGKDYVVDNRTVGLRELLGGAFSGHHGGWHRESTLGILVDDQQTHPILTGVDEIWGTSDVYRCHTDKHPFPEDCTALVLGQPLVNLQPGAPPNTKKEPLPIAWTKTWKGNLDRSSRIFHFTMGSAEDFANEGVRRLTVNAVYWGLGREADIDANRSVEFVGEYKPLAGGFNYEKLGVQPRKPAFYK</sequence>
<feature type="domain" description="ThuA-like" evidence="2">
    <location>
        <begin position="589"/>
        <end position="778"/>
    </location>
</feature>
<evidence type="ECO:0000259" key="2">
    <source>
        <dbReference type="Pfam" id="PF06283"/>
    </source>
</evidence>
<dbReference type="InterPro" id="IPR029010">
    <property type="entry name" value="ThuA-like"/>
</dbReference>
<keyword evidence="5" id="KW-1185">Reference proteome</keyword>
<dbReference type="Pfam" id="PF23500">
    <property type="entry name" value="DUF7133"/>
    <property type="match status" value="1"/>
</dbReference>
<evidence type="ECO:0000256" key="1">
    <source>
        <dbReference type="SAM" id="MobiDB-lite"/>
    </source>
</evidence>
<dbReference type="InterPro" id="IPR055557">
    <property type="entry name" value="DUF7133"/>
</dbReference>
<dbReference type="InterPro" id="IPR029062">
    <property type="entry name" value="Class_I_gatase-like"/>
</dbReference>
<dbReference type="Proteomes" id="UP000317977">
    <property type="component" value="Unassembled WGS sequence"/>
</dbReference>
<dbReference type="Gene3D" id="2.120.10.30">
    <property type="entry name" value="TolB, C-terminal domain"/>
    <property type="match status" value="1"/>
</dbReference>
<dbReference type="PANTHER" id="PTHR33546">
    <property type="entry name" value="LARGE, MULTIFUNCTIONAL SECRETED PROTEIN-RELATED"/>
    <property type="match status" value="1"/>
</dbReference>
<accession>A0A5C6EKV2</accession>
<dbReference type="Gene3D" id="3.40.50.880">
    <property type="match status" value="1"/>
</dbReference>
<dbReference type="SUPFAM" id="SSF52317">
    <property type="entry name" value="Class I glutamine amidotransferase-like"/>
    <property type="match status" value="1"/>
</dbReference>
<reference evidence="4 5" key="1">
    <citation type="submission" date="2019-02" db="EMBL/GenBank/DDBJ databases">
        <title>Deep-cultivation of Planctomycetes and their phenomic and genomic characterization uncovers novel biology.</title>
        <authorList>
            <person name="Wiegand S."/>
            <person name="Jogler M."/>
            <person name="Boedeker C."/>
            <person name="Pinto D."/>
            <person name="Vollmers J."/>
            <person name="Rivas-Marin E."/>
            <person name="Kohn T."/>
            <person name="Peeters S.H."/>
            <person name="Heuer A."/>
            <person name="Rast P."/>
            <person name="Oberbeckmann S."/>
            <person name="Bunk B."/>
            <person name="Jeske O."/>
            <person name="Meyerdierks A."/>
            <person name="Storesund J.E."/>
            <person name="Kallscheuer N."/>
            <person name="Luecker S."/>
            <person name="Lage O.M."/>
            <person name="Pohl T."/>
            <person name="Merkel B.J."/>
            <person name="Hornburger P."/>
            <person name="Mueller R.-W."/>
            <person name="Bruemmer F."/>
            <person name="Labrenz M."/>
            <person name="Spormann A.M."/>
            <person name="Op Den Camp H."/>
            <person name="Overmann J."/>
            <person name="Amann R."/>
            <person name="Jetten M.S.M."/>
            <person name="Mascher T."/>
            <person name="Medema M.H."/>
            <person name="Devos D.P."/>
            <person name="Kaster A.-K."/>
            <person name="Ovreas L."/>
            <person name="Rohde M."/>
            <person name="Galperin M.Y."/>
            <person name="Jogler C."/>
        </authorList>
    </citation>
    <scope>NUCLEOTIDE SEQUENCE [LARGE SCALE GENOMIC DNA]</scope>
    <source>
        <strain evidence="4 5">Poly59</strain>
    </source>
</reference>
<comment type="caution">
    <text evidence="4">The sequence shown here is derived from an EMBL/GenBank/DDBJ whole genome shotgun (WGS) entry which is preliminary data.</text>
</comment>
<gene>
    <name evidence="4" type="ORF">Poly59_36970</name>
</gene>
<evidence type="ECO:0000259" key="3">
    <source>
        <dbReference type="Pfam" id="PF23500"/>
    </source>
</evidence>
<dbReference type="EMBL" id="SJPX01000004">
    <property type="protein sequence ID" value="TWU49084.1"/>
    <property type="molecule type" value="Genomic_DNA"/>
</dbReference>
<dbReference type="InterPro" id="IPR011042">
    <property type="entry name" value="6-blade_b-propeller_TolB-like"/>
</dbReference>